<protein>
    <submittedName>
        <fullName evidence="1">Uncharacterized protein</fullName>
    </submittedName>
</protein>
<evidence type="ECO:0000313" key="1">
    <source>
        <dbReference type="EMBL" id="AGK57854.1"/>
    </source>
</evidence>
<dbReference type="Proteomes" id="UP000005952">
    <property type="component" value="Chromosome"/>
</dbReference>
<dbReference type="AlphaFoldDB" id="N0B2U8"/>
<organism evidence="1 2">
    <name type="scientific">Hyphomicrobium denitrificans 1NES1</name>
    <dbReference type="NCBI Taxonomy" id="670307"/>
    <lineage>
        <taxon>Bacteria</taxon>
        <taxon>Pseudomonadati</taxon>
        <taxon>Pseudomonadota</taxon>
        <taxon>Alphaproteobacteria</taxon>
        <taxon>Hyphomicrobiales</taxon>
        <taxon>Hyphomicrobiaceae</taxon>
        <taxon>Hyphomicrobium</taxon>
    </lineage>
</organism>
<sequence length="72" mass="7490">MTSLSRWQKLTASKIENVTLAAAGRATTDESIAVMKIVSGGACSAIVDDGHHCARHSSYRSRDATAAKGALS</sequence>
<reference evidence="1 2" key="1">
    <citation type="journal article" date="2013" name="Genome Announc.">
        <title>Genome sequences for three denitrifying bacterial strains isolated from a uranium- and nitrate-contaminated subsurface environment.</title>
        <authorList>
            <person name="Venkatramanan R."/>
            <person name="Prakash O."/>
            <person name="Woyke T."/>
            <person name="Chain P."/>
            <person name="Goodwin L.A."/>
            <person name="Watson D."/>
            <person name="Brooks S."/>
            <person name="Kostka J.E."/>
            <person name="Green S.J."/>
        </authorList>
    </citation>
    <scope>NUCLEOTIDE SEQUENCE [LARGE SCALE GENOMIC DNA]</scope>
    <source>
        <strain evidence="1 2">1NES1</strain>
    </source>
</reference>
<name>N0B2U8_9HYPH</name>
<dbReference type="HOGENOM" id="CLU_2716939_0_0_5"/>
<keyword evidence="2" id="KW-1185">Reference proteome</keyword>
<dbReference type="EMBL" id="CP005587">
    <property type="protein sequence ID" value="AGK57854.1"/>
    <property type="molecule type" value="Genomic_DNA"/>
</dbReference>
<accession>N0B2U8</accession>
<evidence type="ECO:0000313" key="2">
    <source>
        <dbReference type="Proteomes" id="UP000005952"/>
    </source>
</evidence>
<proteinExistence type="predicted"/>
<dbReference type="KEGG" id="hdt:HYPDE_30898"/>
<gene>
    <name evidence="1" type="ORF">HYPDE_30898</name>
</gene>